<dbReference type="SMART" id="SM01158">
    <property type="entry name" value="DUF1741"/>
    <property type="match status" value="1"/>
</dbReference>
<protein>
    <submittedName>
        <fullName evidence="7">Armadillo-like helical domain-containing protein 3 isoform X3</fullName>
    </submittedName>
</protein>
<keyword evidence="3" id="KW-1133">Transmembrane helix</keyword>
<evidence type="ECO:0000256" key="2">
    <source>
        <dbReference type="ARBA" id="ARBA00022692"/>
    </source>
</evidence>
<dbReference type="PANTHER" id="PTHR13608:SF3">
    <property type="entry name" value="ARMADILLO-LIKE HELICAL DOMAIN-CONTAINING PROTEIN 3"/>
    <property type="match status" value="1"/>
</dbReference>
<gene>
    <name evidence="7" type="primary">ARMH3</name>
</gene>
<dbReference type="SUPFAM" id="SSF48371">
    <property type="entry name" value="ARM repeat"/>
    <property type="match status" value="1"/>
</dbReference>
<dbReference type="Pfam" id="PF08427">
    <property type="entry name" value="ARMH3_C"/>
    <property type="match status" value="1"/>
</dbReference>
<dbReference type="InterPro" id="IPR016024">
    <property type="entry name" value="ARM-type_fold"/>
</dbReference>
<organism evidence="6 7">
    <name type="scientific">Tursiops truncatus</name>
    <name type="common">Atlantic bottle-nosed dolphin</name>
    <name type="synonym">Delphinus truncatus</name>
    <dbReference type="NCBI Taxonomy" id="9739"/>
    <lineage>
        <taxon>Eukaryota</taxon>
        <taxon>Metazoa</taxon>
        <taxon>Chordata</taxon>
        <taxon>Craniata</taxon>
        <taxon>Vertebrata</taxon>
        <taxon>Euteleostomi</taxon>
        <taxon>Mammalia</taxon>
        <taxon>Eutheria</taxon>
        <taxon>Laurasiatheria</taxon>
        <taxon>Artiodactyla</taxon>
        <taxon>Whippomorpha</taxon>
        <taxon>Cetacea</taxon>
        <taxon>Odontoceti</taxon>
        <taxon>Delphinidae</taxon>
        <taxon>Tursiops</taxon>
    </lineage>
</organism>
<name>A0A2U4BQC7_TURTR</name>
<evidence type="ECO:0000256" key="4">
    <source>
        <dbReference type="ARBA" id="ARBA00023136"/>
    </source>
</evidence>
<reference evidence="7" key="1">
    <citation type="submission" date="2025-08" db="UniProtKB">
        <authorList>
            <consortium name="RefSeq"/>
        </authorList>
    </citation>
    <scope>IDENTIFICATION</scope>
    <source>
        <tissue evidence="7">Spleen</tissue>
    </source>
</reference>
<evidence type="ECO:0000313" key="6">
    <source>
        <dbReference type="Proteomes" id="UP000245320"/>
    </source>
</evidence>
<evidence type="ECO:0000256" key="3">
    <source>
        <dbReference type="ARBA" id="ARBA00022989"/>
    </source>
</evidence>
<dbReference type="RefSeq" id="XP_019795415.2">
    <property type="nucleotide sequence ID" value="XM_019939856.2"/>
</dbReference>
<evidence type="ECO:0000259" key="5">
    <source>
        <dbReference type="SMART" id="SM01158"/>
    </source>
</evidence>
<keyword evidence="4" id="KW-0472">Membrane</keyword>
<sequence length="655" mass="74901">MAQVEKRGGLLRKSSAYKKPLKEKVVLMYDEIFMTEDPSKCSPRFWEELFLMKVNLEYLEGKLESLDGEELMKIKENINCLFQHCIQALGEEHPIRVVNALQTLCALIRGVHQKNKSTSGFDIINMLMGFDKAELCMKNLMESLDSLLCAEGSESLKSLCLKLLLCLVTVTDNISQNTILEYVMINSIFEAILQILSHPPSRREHGYDAVVLLALLVNYRKYESVNPYIVKLSIVDDEATLNGMGLVIAQALSEYNRQYKDKEEEHQGGFFSALTNMVGSMFIADAHEKISVQTNEAILLALYEAVHLNRNFITVLAQSHPEMGLVTTPVGPAPATPATPLGTTPPSADDEHRLHSGKLCLIILTCIAEDQYANAFLHDDNMNFRVNLHRMPMRHRKKAADKNLPCRPLVCAVLDLMVEFIVTHMMKEFPMDLYVRCIQVVHKLLCYQKKCRVRLHYTWRELWSALINLLKFLMSNETVLLAKHNIFTLALMIVNLFNMFITYGDTFLPTPSSYDELYYEIIRMHQSFDNLYSMVLRLSTNAGQWKEAASKVTHALVNIRAIINHFNPKIESYAAVNHISQLSEEQVLEVVRANYDTLTLKLQDGLDQYERYSEQHKEAAFFKELVRSISTNVRRNLAFHTLSQEVLLKEFSTIS</sequence>
<dbReference type="AlphaFoldDB" id="A0A2U4BQC7"/>
<proteinExistence type="predicted"/>
<dbReference type="InterPro" id="IPR013636">
    <property type="entry name" value="ARMH3_C"/>
</dbReference>
<dbReference type="GeneID" id="101332360"/>
<dbReference type="InterPro" id="IPR039868">
    <property type="entry name" value="ARMD3-like"/>
</dbReference>
<dbReference type="GO" id="GO:0005829">
    <property type="term" value="C:cytosol"/>
    <property type="evidence" value="ECO:0007669"/>
    <property type="project" value="TreeGrafter"/>
</dbReference>
<accession>A0A2U4BQC7</accession>
<evidence type="ECO:0000313" key="7">
    <source>
        <dbReference type="RefSeq" id="XP_019795415.2"/>
    </source>
</evidence>
<keyword evidence="2" id="KW-0812">Transmembrane</keyword>
<dbReference type="Proteomes" id="UP000245320">
    <property type="component" value="Chromosome 16"/>
</dbReference>
<keyword evidence="6" id="KW-1185">Reference proteome</keyword>
<dbReference type="GO" id="GO:0016020">
    <property type="term" value="C:membrane"/>
    <property type="evidence" value="ECO:0007669"/>
    <property type="project" value="UniProtKB-SubCell"/>
</dbReference>
<dbReference type="PANTHER" id="PTHR13608">
    <property type="entry name" value="ARMADILLO-LIKE HELICAL DOMAIN-CONTAINING PROTEIN 3"/>
    <property type="match status" value="1"/>
</dbReference>
<feature type="domain" description="Armadillo-like helical" evidence="5">
    <location>
        <begin position="401"/>
        <end position="637"/>
    </location>
</feature>
<evidence type="ECO:0000256" key="1">
    <source>
        <dbReference type="ARBA" id="ARBA00004370"/>
    </source>
</evidence>
<dbReference type="CTD" id="79591"/>
<comment type="subcellular location">
    <subcellularLocation>
        <location evidence="1">Membrane</location>
    </subcellularLocation>
</comment>